<dbReference type="SUPFAM" id="SSF52540">
    <property type="entry name" value="P-loop containing nucleoside triphosphate hydrolases"/>
    <property type="match status" value="1"/>
</dbReference>
<name>A0A840UYQ0_9BACT</name>
<dbReference type="PANTHER" id="PTHR43603">
    <property type="entry name" value="COBW DOMAIN-CONTAINING PROTEIN DDB_G0274527"/>
    <property type="match status" value="1"/>
</dbReference>
<dbReference type="SMART" id="SM00833">
    <property type="entry name" value="CobW_C"/>
    <property type="match status" value="1"/>
</dbReference>
<dbReference type="InterPro" id="IPR051927">
    <property type="entry name" value="Zn_Chap_cDPG_Synth"/>
</dbReference>
<dbReference type="Proteomes" id="UP000557717">
    <property type="component" value="Unassembled WGS sequence"/>
</dbReference>
<gene>
    <name evidence="3" type="ORF">HNR46_000177</name>
</gene>
<dbReference type="Pfam" id="PF07683">
    <property type="entry name" value="CobW_C"/>
    <property type="match status" value="1"/>
</dbReference>
<accession>A0A840UYQ0</accession>
<comment type="function">
    <text evidence="1">Zinc chaperone that directly transfers zinc cofactor to target proteins, thereby activating them. Zinc is transferred from the CXCC motif in the GTPase domain to the zinc binding site in target proteins in a process requiring GTP hydrolysis.</text>
</comment>
<comment type="caution">
    <text evidence="3">The sequence shown here is derived from an EMBL/GenBank/DDBJ whole genome shotgun (WGS) entry which is preliminary data.</text>
</comment>
<feature type="domain" description="CobW C-terminal" evidence="2">
    <location>
        <begin position="257"/>
        <end position="377"/>
    </location>
</feature>
<dbReference type="Gene3D" id="3.40.50.300">
    <property type="entry name" value="P-loop containing nucleotide triphosphate hydrolases"/>
    <property type="match status" value="1"/>
</dbReference>
<sequence>MNRPAIDAPVPITLLTGFLGSGKTTLLRRWRREDSLRNAALIIHDLSDFGVDAELLSAEGAPTTPGHLHDRVAALHGSHARENLHPTLGRILGAMAALRPAPPLVLCESTGAARPWPLIAALTQHPRFFLRHFIVTVDALNLHRDFADGHHLSRQTSALPDPALRHAADLLTEQLAFASVILLTKIDTLPPGVADRQVAVLRKLQPRAAIGLSAQAGLLLSQLDATPAPPLSVLRSRARQLGLLPTGSATAITAEQIDASVFRDPRPFHPERLYDACRRHLGTGLYRTKGFLWLASRPGHVLLWQQSGSHISLELTGLWRAELARNLDGKLLPEEIAHLRSRLTTQHPVFGDRHNELTLIGLPAARAAFTRALEAALCTDPEISAWQRGEAFPDPWPHDLRKVS</sequence>
<evidence type="ECO:0000259" key="2">
    <source>
        <dbReference type="SMART" id="SM00833"/>
    </source>
</evidence>
<evidence type="ECO:0000313" key="4">
    <source>
        <dbReference type="Proteomes" id="UP000557717"/>
    </source>
</evidence>
<proteinExistence type="predicted"/>
<dbReference type="SUPFAM" id="SSF90002">
    <property type="entry name" value="Hypothetical protein YjiA, C-terminal domain"/>
    <property type="match status" value="1"/>
</dbReference>
<dbReference type="Pfam" id="PF02492">
    <property type="entry name" value="cobW"/>
    <property type="match status" value="1"/>
</dbReference>
<keyword evidence="4" id="KW-1185">Reference proteome</keyword>
<dbReference type="InterPro" id="IPR011629">
    <property type="entry name" value="CobW-like_C"/>
</dbReference>
<dbReference type="RefSeq" id="WP_184014873.1">
    <property type="nucleotide sequence ID" value="NZ_JACHFD010000001.1"/>
</dbReference>
<evidence type="ECO:0000313" key="3">
    <source>
        <dbReference type="EMBL" id="MBB5349956.1"/>
    </source>
</evidence>
<organism evidence="3 4">
    <name type="scientific">Haloferula luteola</name>
    <dbReference type="NCBI Taxonomy" id="595692"/>
    <lineage>
        <taxon>Bacteria</taxon>
        <taxon>Pseudomonadati</taxon>
        <taxon>Verrucomicrobiota</taxon>
        <taxon>Verrucomicrobiia</taxon>
        <taxon>Verrucomicrobiales</taxon>
        <taxon>Verrucomicrobiaceae</taxon>
        <taxon>Haloferula</taxon>
    </lineage>
</organism>
<reference evidence="3 4" key="1">
    <citation type="submission" date="2020-08" db="EMBL/GenBank/DDBJ databases">
        <title>Genomic Encyclopedia of Type Strains, Phase IV (KMG-IV): sequencing the most valuable type-strain genomes for metagenomic binning, comparative biology and taxonomic classification.</title>
        <authorList>
            <person name="Goeker M."/>
        </authorList>
    </citation>
    <scope>NUCLEOTIDE SEQUENCE [LARGE SCALE GENOMIC DNA]</scope>
    <source>
        <strain evidence="3 4">YC6886</strain>
    </source>
</reference>
<dbReference type="InterPro" id="IPR003495">
    <property type="entry name" value="CobW/HypB/UreG_nucleotide-bd"/>
</dbReference>
<dbReference type="AlphaFoldDB" id="A0A840UYQ0"/>
<dbReference type="EMBL" id="JACHFD010000001">
    <property type="protein sequence ID" value="MBB5349956.1"/>
    <property type="molecule type" value="Genomic_DNA"/>
</dbReference>
<dbReference type="InterPro" id="IPR027417">
    <property type="entry name" value="P-loop_NTPase"/>
</dbReference>
<dbReference type="PANTHER" id="PTHR43603:SF1">
    <property type="entry name" value="ZINC-REGULATED GTPASE METALLOPROTEIN ACTIVATOR 1"/>
    <property type="match status" value="1"/>
</dbReference>
<evidence type="ECO:0000256" key="1">
    <source>
        <dbReference type="ARBA" id="ARBA00045658"/>
    </source>
</evidence>
<protein>
    <submittedName>
        <fullName evidence="3">G3E family GTPase</fullName>
    </submittedName>
</protein>